<organism evidence="2 3">
    <name type="scientific">Orbilia oligospora</name>
    <name type="common">Nematode-trapping fungus</name>
    <name type="synonym">Arthrobotrys oligospora</name>
    <dbReference type="NCBI Taxonomy" id="2813651"/>
    <lineage>
        <taxon>Eukaryota</taxon>
        <taxon>Fungi</taxon>
        <taxon>Dikarya</taxon>
        <taxon>Ascomycota</taxon>
        <taxon>Pezizomycotina</taxon>
        <taxon>Orbiliomycetes</taxon>
        <taxon>Orbiliales</taxon>
        <taxon>Orbiliaceae</taxon>
        <taxon>Orbilia</taxon>
    </lineage>
</organism>
<dbReference type="EMBL" id="WIWT01000004">
    <property type="protein sequence ID" value="KAF3221814.1"/>
    <property type="molecule type" value="Genomic_DNA"/>
</dbReference>
<dbReference type="Proteomes" id="UP000614610">
    <property type="component" value="Unassembled WGS sequence"/>
</dbReference>
<evidence type="ECO:0000256" key="1">
    <source>
        <dbReference type="SAM" id="Phobius"/>
    </source>
</evidence>
<accession>A0A8H8VL15</accession>
<sequence length="213" mass="23565">MKSRRYRDASGHARGTSGASQLYIYDPSKYTSMLRDWVDPVDVGIENYEIRMAQLLNTYLLIIQGPAVLVSKVDPDGSGREFYGLGKDILSRSSIGGSIISREEFMCNRVWVALVLFAVLLFAIRNTSAMITFYTLAPNALTPLSALVSESRYFDVIHEGTTLSGDERAVILRNRVIRLGDVEGSSEIGYIALGSIDTEKVGVTALKPDRIYK</sequence>
<dbReference type="OrthoDB" id="3692311at2759"/>
<keyword evidence="1" id="KW-1133">Transmembrane helix</keyword>
<proteinExistence type="predicted"/>
<evidence type="ECO:0000313" key="3">
    <source>
        <dbReference type="Proteomes" id="UP000614610"/>
    </source>
</evidence>
<protein>
    <submittedName>
        <fullName evidence="2">Uncharacterized protein</fullName>
    </submittedName>
</protein>
<comment type="caution">
    <text evidence="2">The sequence shown here is derived from an EMBL/GenBank/DDBJ whole genome shotgun (WGS) entry which is preliminary data.</text>
</comment>
<feature type="transmembrane region" description="Helical" evidence="1">
    <location>
        <begin position="110"/>
        <end position="136"/>
    </location>
</feature>
<keyword evidence="1" id="KW-0472">Membrane</keyword>
<keyword evidence="1" id="KW-0812">Transmembrane</keyword>
<dbReference type="AlphaFoldDB" id="A0A8H8VL15"/>
<name>A0A8H8VL15_ORBOL</name>
<gene>
    <name evidence="2" type="ORF">TWF679_007028</name>
</gene>
<evidence type="ECO:0000313" key="2">
    <source>
        <dbReference type="EMBL" id="KAF3221814.1"/>
    </source>
</evidence>
<reference evidence="2" key="1">
    <citation type="submission" date="2019-06" db="EMBL/GenBank/DDBJ databases">
        <authorList>
            <person name="Palmer J.M."/>
        </authorList>
    </citation>
    <scope>NUCLEOTIDE SEQUENCE</scope>
    <source>
        <strain evidence="2">TWF679</strain>
    </source>
</reference>